<keyword evidence="3" id="KW-0119">Carbohydrate metabolism</keyword>
<keyword evidence="5" id="KW-1185">Reference proteome</keyword>
<sequence>MFVYGDQGTADTELVNQQQLKSYHLRQLFDLVLENKRVSRTWLARYMRLSTTAVSSLVDELLENEVLVSVGQGVSKTAGRKPIMLEVNRNWRQIVTFRLDLDGIEYVLYDMVCQPLEKIKRRIKGNDYVTEMDAILKQSEALSRENVISMCVAVPAIADCGSQRLLLNILEIEDEGKFLADMSALFPRAVLLIGNDSAAYAYGEKEFASADGIENLIYINYTHGIGAGIIIDGKIFNDTKHNTGEIGHMSIDMNGPQCVCGNRGCLERMISIPAIVRETRRKIDGGSYSIITELCGSDLSRLDIEMVIYAFLHDDMMVCQIIKDMASKLSFGIRNIFSMFHPQEVVIGGIAHRFGERFLKMLVQYTKGSSYWESLYETKIRYTQIQEFGANLGMAKYYLDSVMSLDRNEAVQKCTMTLF</sequence>
<comment type="function">
    <text evidence="1">Transcriptional repressor of xylose-utilizing enzymes.</text>
</comment>
<dbReference type="SUPFAM" id="SSF53067">
    <property type="entry name" value="Actin-like ATPase domain"/>
    <property type="match status" value="1"/>
</dbReference>
<dbReference type="Pfam" id="PF00480">
    <property type="entry name" value="ROK"/>
    <property type="match status" value="1"/>
</dbReference>
<dbReference type="PANTHER" id="PTHR18964">
    <property type="entry name" value="ROK (REPRESSOR, ORF, KINASE) FAMILY"/>
    <property type="match status" value="1"/>
</dbReference>
<dbReference type="GO" id="GO:0042732">
    <property type="term" value="P:D-xylose metabolic process"/>
    <property type="evidence" value="ECO:0007669"/>
    <property type="project" value="UniProtKB-KW"/>
</dbReference>
<dbReference type="Proteomes" id="UP000070366">
    <property type="component" value="Unassembled WGS sequence"/>
</dbReference>
<dbReference type="STRING" id="626937.HMPREF3293_02333"/>
<dbReference type="AlphaFoldDB" id="A0A136Q3G3"/>
<dbReference type="Gene3D" id="3.30.420.40">
    <property type="match status" value="2"/>
</dbReference>
<dbReference type="InterPro" id="IPR036388">
    <property type="entry name" value="WH-like_DNA-bd_sf"/>
</dbReference>
<name>A0A136Q3G3_9FIRM</name>
<evidence type="ECO:0000313" key="4">
    <source>
        <dbReference type="EMBL" id="KXK65076.1"/>
    </source>
</evidence>
<dbReference type="OrthoDB" id="9810372at2"/>
<organism evidence="4 5">
    <name type="scientific">Christensenella minuta</name>
    <dbReference type="NCBI Taxonomy" id="626937"/>
    <lineage>
        <taxon>Bacteria</taxon>
        <taxon>Bacillati</taxon>
        <taxon>Bacillota</taxon>
        <taxon>Clostridia</taxon>
        <taxon>Christensenellales</taxon>
        <taxon>Christensenellaceae</taxon>
        <taxon>Christensenella</taxon>
    </lineage>
</organism>
<reference evidence="4 5" key="1">
    <citation type="submission" date="2016-02" db="EMBL/GenBank/DDBJ databases">
        <authorList>
            <person name="Wen L."/>
            <person name="He K."/>
            <person name="Yang H."/>
        </authorList>
    </citation>
    <scope>NUCLEOTIDE SEQUENCE [LARGE SCALE GENOMIC DNA]</scope>
    <source>
        <strain evidence="4 5">DSM 22607</strain>
    </source>
</reference>
<dbReference type="EMBL" id="LSZW01000063">
    <property type="protein sequence ID" value="KXK65076.1"/>
    <property type="molecule type" value="Genomic_DNA"/>
</dbReference>
<protein>
    <submittedName>
        <fullName evidence="4">ROK family protein</fullName>
    </submittedName>
</protein>
<comment type="similarity">
    <text evidence="2">Belongs to the ROK (NagC/XylR) family.</text>
</comment>
<dbReference type="RefSeq" id="WP_066518849.1">
    <property type="nucleotide sequence ID" value="NZ_CABMOF010000001.1"/>
</dbReference>
<evidence type="ECO:0000256" key="2">
    <source>
        <dbReference type="ARBA" id="ARBA00006479"/>
    </source>
</evidence>
<dbReference type="InterPro" id="IPR036390">
    <property type="entry name" value="WH_DNA-bd_sf"/>
</dbReference>
<comment type="caution">
    <text evidence="4">The sequence shown here is derived from an EMBL/GenBank/DDBJ whole genome shotgun (WGS) entry which is preliminary data.</text>
</comment>
<dbReference type="KEGG" id="cmiu:B1H56_03660"/>
<accession>A0A136Q3G3</accession>
<dbReference type="InterPro" id="IPR000600">
    <property type="entry name" value="ROK"/>
</dbReference>
<gene>
    <name evidence="4" type="ORF">HMPREF3293_02333</name>
</gene>
<dbReference type="SUPFAM" id="SSF46785">
    <property type="entry name" value="Winged helix' DNA-binding domain"/>
    <property type="match status" value="1"/>
</dbReference>
<dbReference type="Gene3D" id="1.10.10.10">
    <property type="entry name" value="Winged helix-like DNA-binding domain superfamily/Winged helix DNA-binding domain"/>
    <property type="match status" value="1"/>
</dbReference>
<evidence type="ECO:0000256" key="3">
    <source>
        <dbReference type="ARBA" id="ARBA00022629"/>
    </source>
</evidence>
<dbReference type="PANTHER" id="PTHR18964:SF149">
    <property type="entry name" value="BIFUNCTIONAL UDP-N-ACETYLGLUCOSAMINE 2-EPIMERASE_N-ACETYLMANNOSAMINE KINASE"/>
    <property type="match status" value="1"/>
</dbReference>
<evidence type="ECO:0000313" key="5">
    <source>
        <dbReference type="Proteomes" id="UP000070366"/>
    </source>
</evidence>
<evidence type="ECO:0000256" key="1">
    <source>
        <dbReference type="ARBA" id="ARBA00002486"/>
    </source>
</evidence>
<keyword evidence="3" id="KW-0859">Xylose metabolism</keyword>
<proteinExistence type="inferred from homology"/>
<dbReference type="InterPro" id="IPR043129">
    <property type="entry name" value="ATPase_NBD"/>
</dbReference>